<dbReference type="GO" id="GO:0006355">
    <property type="term" value="P:regulation of DNA-templated transcription"/>
    <property type="evidence" value="ECO:0007669"/>
    <property type="project" value="InterPro"/>
</dbReference>
<dbReference type="EMBL" id="PRLC01000003">
    <property type="protein sequence ID" value="RAW62913.1"/>
    <property type="molecule type" value="Genomic_DNA"/>
</dbReference>
<dbReference type="InterPro" id="IPR013321">
    <property type="entry name" value="Arc_rbn_hlx_hlx"/>
</dbReference>
<dbReference type="Proteomes" id="UP000250429">
    <property type="component" value="Unassembled WGS sequence"/>
</dbReference>
<proteinExistence type="predicted"/>
<dbReference type="Pfam" id="PF04221">
    <property type="entry name" value="RelB"/>
    <property type="match status" value="1"/>
</dbReference>
<dbReference type="NCBIfam" id="TIGR02384">
    <property type="entry name" value="RelB_DinJ"/>
    <property type="match status" value="1"/>
</dbReference>
<gene>
    <name evidence="1" type="ORF">C4N23_03390</name>
</gene>
<dbReference type="RefSeq" id="WP_112144053.1">
    <property type="nucleotide sequence ID" value="NZ_JBLVPC010000095.1"/>
</dbReference>
<organism evidence="1 2">
    <name type="scientific">Faecalibacterium hattorii</name>
    <dbReference type="NCBI Taxonomy" id="2935520"/>
    <lineage>
        <taxon>Bacteria</taxon>
        <taxon>Bacillati</taxon>
        <taxon>Bacillota</taxon>
        <taxon>Clostridia</taxon>
        <taxon>Eubacteriales</taxon>
        <taxon>Oscillospiraceae</taxon>
        <taxon>Faecalibacterium</taxon>
    </lineage>
</organism>
<accession>A0A329UNK1</accession>
<sequence length="99" mass="10971">MSAKTANVTARIQPEVKEQAEAILSQLGIPVSVFIDMAYRQVILRDGIPFSLELSAKLPTRDTMTRSEFDAMMQTGLDQAKRGESSPLDEAFARLRAEI</sequence>
<reference evidence="1 2" key="1">
    <citation type="submission" date="2018-02" db="EMBL/GenBank/DDBJ databases">
        <title>Complete genome sequencing of Faecalibacterium prausnitzii strains isolated from the human gut.</title>
        <authorList>
            <person name="Fitzgerald B.C."/>
            <person name="Shkoporov A.N."/>
            <person name="Ross P.R."/>
            <person name="Hill C."/>
        </authorList>
    </citation>
    <scope>NUCLEOTIDE SEQUENCE [LARGE SCALE GENOMIC DNA]</scope>
    <source>
        <strain evidence="1 2">APC922/41-1</strain>
    </source>
</reference>
<keyword evidence="2" id="KW-1185">Reference proteome</keyword>
<dbReference type="Gene3D" id="1.10.1220.10">
    <property type="entry name" value="Met repressor-like"/>
    <property type="match status" value="1"/>
</dbReference>
<evidence type="ECO:0000313" key="1">
    <source>
        <dbReference type="EMBL" id="RAW62913.1"/>
    </source>
</evidence>
<dbReference type="AlphaFoldDB" id="A0A329UNK1"/>
<evidence type="ECO:0000313" key="2">
    <source>
        <dbReference type="Proteomes" id="UP000250429"/>
    </source>
</evidence>
<comment type="caution">
    <text evidence="1">The sequence shown here is derived from an EMBL/GenBank/DDBJ whole genome shotgun (WGS) entry which is preliminary data.</text>
</comment>
<name>A0A329UNK1_9FIRM</name>
<protein>
    <submittedName>
        <fullName evidence="1">Type II toxin-antitoxin system antitoxin, RelB/DinJ family</fullName>
    </submittedName>
</protein>
<dbReference type="InterPro" id="IPR007337">
    <property type="entry name" value="RelB/DinJ"/>
</dbReference>